<evidence type="ECO:0000313" key="3">
    <source>
        <dbReference type="Proteomes" id="UP000199092"/>
    </source>
</evidence>
<evidence type="ECO:0000259" key="1">
    <source>
        <dbReference type="Pfam" id="PF00144"/>
    </source>
</evidence>
<protein>
    <submittedName>
        <fullName evidence="2">CubicO group peptidase, beta-lactamase class C family</fullName>
    </submittedName>
</protein>
<gene>
    <name evidence="2" type="ORF">SAMN04488543_1218</name>
</gene>
<organism evidence="2 3">
    <name type="scientific">Friedmanniella luteola</name>
    <dbReference type="NCBI Taxonomy" id="546871"/>
    <lineage>
        <taxon>Bacteria</taxon>
        <taxon>Bacillati</taxon>
        <taxon>Actinomycetota</taxon>
        <taxon>Actinomycetes</taxon>
        <taxon>Propionibacteriales</taxon>
        <taxon>Nocardioidaceae</taxon>
        <taxon>Friedmanniella</taxon>
    </lineage>
</organism>
<accession>A0A1H1Q360</accession>
<name>A0A1H1Q360_9ACTN</name>
<dbReference type="InterPro" id="IPR050789">
    <property type="entry name" value="Diverse_Enzym_Activities"/>
</dbReference>
<reference evidence="2 3" key="1">
    <citation type="submission" date="2016-10" db="EMBL/GenBank/DDBJ databases">
        <authorList>
            <person name="de Groot N.N."/>
        </authorList>
    </citation>
    <scope>NUCLEOTIDE SEQUENCE [LARGE SCALE GENOMIC DNA]</scope>
    <source>
        <strain evidence="2 3">DSM 21741</strain>
    </source>
</reference>
<dbReference type="Gene3D" id="3.40.710.10">
    <property type="entry name" value="DD-peptidase/beta-lactamase superfamily"/>
    <property type="match status" value="1"/>
</dbReference>
<dbReference type="Pfam" id="PF00144">
    <property type="entry name" value="Beta-lactamase"/>
    <property type="match status" value="1"/>
</dbReference>
<dbReference type="RefSeq" id="WP_091411113.1">
    <property type="nucleotide sequence ID" value="NZ_LT629749.1"/>
</dbReference>
<dbReference type="SUPFAM" id="SSF56601">
    <property type="entry name" value="beta-lactamase/transpeptidase-like"/>
    <property type="match status" value="1"/>
</dbReference>
<dbReference type="InterPro" id="IPR001466">
    <property type="entry name" value="Beta-lactam-related"/>
</dbReference>
<dbReference type="InterPro" id="IPR012338">
    <property type="entry name" value="Beta-lactam/transpept-like"/>
</dbReference>
<dbReference type="AlphaFoldDB" id="A0A1H1Q360"/>
<dbReference type="PANTHER" id="PTHR43283:SF7">
    <property type="entry name" value="BETA-LACTAMASE-RELATED DOMAIN-CONTAINING PROTEIN"/>
    <property type="match status" value="1"/>
</dbReference>
<dbReference type="OrthoDB" id="9773047at2"/>
<feature type="domain" description="Beta-lactamase-related" evidence="1">
    <location>
        <begin position="39"/>
        <end position="303"/>
    </location>
</feature>
<sequence length="463" mass="49509">MPADDALPRSTPSAQGVSSAGLAGFLDAVEVAPDLELHSVMVLRHGHVVAEGWWAPYGPDEAHLLYSLSKSFTATAAGLAAAEGLLSFDEPVVSYFPELAGAATDERSRTMLVRHVAAMASGHVADTLDRIVTLDRTEPVRAFLGLPPEQQPGSVFCYNNGATYTLGAIVQRVTGQTLLGYLRPRLLDPLGIGPGYWHQHPAGRELGFSGLHLRTEDLARFGQLYLDDGVWHGERLLPEGWVADASAVHTANPAEPNPDWQQGYGYQLWRSRHGYRGDGAYGQFCLVLPEQDMVVVTTAQTENMQGLIDAVWDHVLPGVDAPTPDQDAALAERLAAATLPTDGGGLLGSALPEATAAMDVTAVEDDPEGGWRVTVVEDGAELVIGCGDGSWTRTEVALRDRQVVLSATGTSTGGRLVVQLVFVQTPHRLVLEVDRATLQASGRWLTVPLHRPGFNGLATGTWV</sequence>
<proteinExistence type="predicted"/>
<dbReference type="STRING" id="546871.SAMN04488543_1218"/>
<dbReference type="PANTHER" id="PTHR43283">
    <property type="entry name" value="BETA-LACTAMASE-RELATED"/>
    <property type="match status" value="1"/>
</dbReference>
<dbReference type="Proteomes" id="UP000199092">
    <property type="component" value="Chromosome I"/>
</dbReference>
<evidence type="ECO:0000313" key="2">
    <source>
        <dbReference type="EMBL" id="SDS17429.1"/>
    </source>
</evidence>
<dbReference type="EMBL" id="LT629749">
    <property type="protein sequence ID" value="SDS17429.1"/>
    <property type="molecule type" value="Genomic_DNA"/>
</dbReference>
<keyword evidence="3" id="KW-1185">Reference proteome</keyword>